<dbReference type="PANTHER" id="PTHR42939:SF1">
    <property type="entry name" value="ABC TRANSPORTER ATP-BINDING PROTEIN ALBC-RELATED"/>
    <property type="match status" value="1"/>
</dbReference>
<evidence type="ECO:0000259" key="4">
    <source>
        <dbReference type="PROSITE" id="PS50893"/>
    </source>
</evidence>
<evidence type="ECO:0000256" key="1">
    <source>
        <dbReference type="ARBA" id="ARBA00022448"/>
    </source>
</evidence>
<dbReference type="EMBL" id="SHKI01000002">
    <property type="protein sequence ID" value="RZT68885.1"/>
    <property type="molecule type" value="Genomic_DNA"/>
</dbReference>
<dbReference type="PANTHER" id="PTHR42939">
    <property type="entry name" value="ABC TRANSPORTER ATP-BINDING PROTEIN ALBC-RELATED"/>
    <property type="match status" value="1"/>
</dbReference>
<evidence type="ECO:0000313" key="5">
    <source>
        <dbReference type="EMBL" id="RZT68885.1"/>
    </source>
</evidence>
<dbReference type="GO" id="GO:0016887">
    <property type="term" value="F:ATP hydrolysis activity"/>
    <property type="evidence" value="ECO:0007669"/>
    <property type="project" value="InterPro"/>
</dbReference>
<reference evidence="5 6" key="1">
    <citation type="journal article" date="2015" name="Stand. Genomic Sci.">
        <title>Genomic Encyclopedia of Bacterial and Archaeal Type Strains, Phase III: the genomes of soil and plant-associated and newly described type strains.</title>
        <authorList>
            <person name="Whitman W.B."/>
            <person name="Woyke T."/>
            <person name="Klenk H.P."/>
            <person name="Zhou Y."/>
            <person name="Lilburn T.G."/>
            <person name="Beck B.J."/>
            <person name="De Vos P."/>
            <person name="Vandamme P."/>
            <person name="Eisen J.A."/>
            <person name="Garrity G."/>
            <person name="Hugenholtz P."/>
            <person name="Kyrpides N.C."/>
        </authorList>
    </citation>
    <scope>NUCLEOTIDE SEQUENCE [LARGE SCALE GENOMIC DNA]</scope>
    <source>
        <strain evidence="5 6">RF6</strain>
    </source>
</reference>
<evidence type="ECO:0000256" key="2">
    <source>
        <dbReference type="ARBA" id="ARBA00022741"/>
    </source>
</evidence>
<keyword evidence="6" id="KW-1185">Reference proteome</keyword>
<keyword evidence="3" id="KW-0067">ATP-binding</keyword>
<dbReference type="PROSITE" id="PS00211">
    <property type="entry name" value="ABC_TRANSPORTER_1"/>
    <property type="match status" value="1"/>
</dbReference>
<dbReference type="InterPro" id="IPR017871">
    <property type="entry name" value="ABC_transporter-like_CS"/>
</dbReference>
<dbReference type="InterPro" id="IPR027417">
    <property type="entry name" value="P-loop_NTPase"/>
</dbReference>
<organism evidence="5 6">
    <name type="scientific">Leucobacter luti</name>
    <dbReference type="NCBI Taxonomy" id="340320"/>
    <lineage>
        <taxon>Bacteria</taxon>
        <taxon>Bacillati</taxon>
        <taxon>Actinomycetota</taxon>
        <taxon>Actinomycetes</taxon>
        <taxon>Micrococcales</taxon>
        <taxon>Microbacteriaceae</taxon>
        <taxon>Leucobacter</taxon>
    </lineage>
</organism>
<dbReference type="Gene3D" id="3.40.50.300">
    <property type="entry name" value="P-loop containing nucleotide triphosphate hydrolases"/>
    <property type="match status" value="1"/>
</dbReference>
<name>A0A4Q7U5J5_9MICO</name>
<proteinExistence type="predicted"/>
<dbReference type="Pfam" id="PF00005">
    <property type="entry name" value="ABC_tran"/>
    <property type="match status" value="1"/>
</dbReference>
<accession>A0A4Q7U5J5</accession>
<evidence type="ECO:0000313" key="6">
    <source>
        <dbReference type="Proteomes" id="UP000291832"/>
    </source>
</evidence>
<dbReference type="PROSITE" id="PS50893">
    <property type="entry name" value="ABC_TRANSPORTER_2"/>
    <property type="match status" value="1"/>
</dbReference>
<protein>
    <submittedName>
        <fullName evidence="5">ABC transporter family protein</fullName>
    </submittedName>
</protein>
<sequence length="240" mass="24635">MIARGQDPAPEVPAAVLAAVAVAVEIDGAELLPETSIALTPGACVAVRGPNGAGKTTLLRVLAGRLRPTAGAATLFGRPLDERDDAVRRHVAAVIEPPTLYPDLTLRDHETLITAAWSGERRVDPGGGATGADDLPVWAGLGDGALERFGIAALAERFPHELSSGQRQLVSLAMTLARPCSVLLLDEPEQRLDPDRRGIVAEALLAARAAGVAVAFASHDAALVARVADAELVVGPAGAA</sequence>
<keyword evidence="2" id="KW-0547">Nucleotide-binding</keyword>
<dbReference type="InterPro" id="IPR003439">
    <property type="entry name" value="ABC_transporter-like_ATP-bd"/>
</dbReference>
<comment type="caution">
    <text evidence="5">The sequence shown here is derived from an EMBL/GenBank/DDBJ whole genome shotgun (WGS) entry which is preliminary data.</text>
</comment>
<dbReference type="GO" id="GO:0005524">
    <property type="term" value="F:ATP binding"/>
    <property type="evidence" value="ECO:0007669"/>
    <property type="project" value="UniProtKB-KW"/>
</dbReference>
<dbReference type="AlphaFoldDB" id="A0A4Q7U5J5"/>
<dbReference type="SUPFAM" id="SSF52540">
    <property type="entry name" value="P-loop containing nucleoside triphosphate hydrolases"/>
    <property type="match status" value="1"/>
</dbReference>
<dbReference type="InterPro" id="IPR051782">
    <property type="entry name" value="ABC_Transporter_VariousFunc"/>
</dbReference>
<keyword evidence="1" id="KW-0813">Transport</keyword>
<feature type="domain" description="ABC transporter" evidence="4">
    <location>
        <begin position="17"/>
        <end position="240"/>
    </location>
</feature>
<dbReference type="Proteomes" id="UP000291832">
    <property type="component" value="Unassembled WGS sequence"/>
</dbReference>
<evidence type="ECO:0000256" key="3">
    <source>
        <dbReference type="ARBA" id="ARBA00022840"/>
    </source>
</evidence>
<gene>
    <name evidence="5" type="ORF">EV139_0616</name>
</gene>
<dbReference type="SMART" id="SM00382">
    <property type="entry name" value="AAA"/>
    <property type="match status" value="1"/>
</dbReference>
<dbReference type="InterPro" id="IPR003593">
    <property type="entry name" value="AAA+_ATPase"/>
</dbReference>